<feature type="compositionally biased region" description="Low complexity" evidence="5">
    <location>
        <begin position="201"/>
        <end position="254"/>
    </location>
</feature>
<evidence type="ECO:0000256" key="5">
    <source>
        <dbReference type="SAM" id="MobiDB-lite"/>
    </source>
</evidence>
<evidence type="ECO:0000256" key="7">
    <source>
        <dbReference type="SAM" id="SignalP"/>
    </source>
</evidence>
<keyword evidence="10" id="KW-1185">Reference proteome</keyword>
<gene>
    <name evidence="9" type="ORF">V2S66_20325</name>
</gene>
<keyword evidence="6" id="KW-0472">Membrane</keyword>
<reference evidence="9 10" key="1">
    <citation type="submission" date="2023-12" db="EMBL/GenBank/DDBJ databases">
        <title>Streptomyces sp. V4-01.</title>
        <authorList>
            <person name="Somphong A."/>
            <person name="Phongsopitanun W."/>
        </authorList>
    </citation>
    <scope>NUCLEOTIDE SEQUENCE [LARGE SCALE GENOMIC DNA]</scope>
    <source>
        <strain evidence="9 10">V4-01</strain>
    </source>
</reference>
<keyword evidence="2" id="KW-0964">Secreted</keyword>
<evidence type="ECO:0000313" key="10">
    <source>
        <dbReference type="Proteomes" id="UP001344658"/>
    </source>
</evidence>
<keyword evidence="4" id="KW-0572">Peptidoglycan-anchor</keyword>
<dbReference type="EMBL" id="JAZEWV010000016">
    <property type="protein sequence ID" value="MEE4544314.1"/>
    <property type="molecule type" value="Genomic_DNA"/>
</dbReference>
<dbReference type="Proteomes" id="UP001344658">
    <property type="component" value="Unassembled WGS sequence"/>
</dbReference>
<accession>A0ABU7PER5</accession>
<keyword evidence="1" id="KW-0134">Cell wall</keyword>
<keyword evidence="3 7" id="KW-0732">Signal</keyword>
<evidence type="ECO:0000256" key="2">
    <source>
        <dbReference type="ARBA" id="ARBA00022525"/>
    </source>
</evidence>
<evidence type="ECO:0000256" key="4">
    <source>
        <dbReference type="ARBA" id="ARBA00023088"/>
    </source>
</evidence>
<feature type="signal peptide" evidence="7">
    <location>
        <begin position="1"/>
        <end position="30"/>
    </location>
</feature>
<organism evidence="9 10">
    <name type="scientific">Actinacidiphila polyblastidii</name>
    <dbReference type="NCBI Taxonomy" id="3110430"/>
    <lineage>
        <taxon>Bacteria</taxon>
        <taxon>Bacillati</taxon>
        <taxon>Actinomycetota</taxon>
        <taxon>Actinomycetes</taxon>
        <taxon>Kitasatosporales</taxon>
        <taxon>Streptomycetaceae</taxon>
        <taxon>Actinacidiphila</taxon>
    </lineage>
</organism>
<evidence type="ECO:0000256" key="6">
    <source>
        <dbReference type="SAM" id="Phobius"/>
    </source>
</evidence>
<evidence type="ECO:0000313" key="9">
    <source>
        <dbReference type="EMBL" id="MEE4544314.1"/>
    </source>
</evidence>
<comment type="caution">
    <text evidence="9">The sequence shown here is derived from an EMBL/GenBank/DDBJ whole genome shotgun (WGS) entry which is preliminary data.</text>
</comment>
<feature type="chain" id="PRO_5047063187" description="Gram-positive cocci surface proteins LPxTG domain-containing protein" evidence="7">
    <location>
        <begin position="31"/>
        <end position="288"/>
    </location>
</feature>
<evidence type="ECO:0000259" key="8">
    <source>
        <dbReference type="PROSITE" id="PS50847"/>
    </source>
</evidence>
<name>A0ABU7PER5_9ACTN</name>
<evidence type="ECO:0000256" key="1">
    <source>
        <dbReference type="ARBA" id="ARBA00022512"/>
    </source>
</evidence>
<feature type="domain" description="Gram-positive cocci surface proteins LPxTG" evidence="8">
    <location>
        <begin position="253"/>
        <end position="288"/>
    </location>
</feature>
<proteinExistence type="predicted"/>
<evidence type="ECO:0000256" key="3">
    <source>
        <dbReference type="ARBA" id="ARBA00022729"/>
    </source>
</evidence>
<sequence>MPYRRTAALAAAVGALAPAVLLTVAGPARADGPTDPTTLPACTDVATAYGDYVQDSLRTTVTGVPRSVAAGDGWHEFSASVANIGGTSLPLVAVHGLAWRETDGGTELGPYARMEVETGGGGWQPLSEGSSGYAAPTVNLAAHSGASYHFRFRITSDAPADVTFGEVAVEGLFADTYRAPDSTYVADCSGDSIGDEGFRITPAGSTATPTASVTPTPTATATAAATATTGATPSATGAVPAASGGAPSTGPQLAATGAPDALPLLAGLGVAALAAGAGTVAAGRRRTR</sequence>
<dbReference type="RefSeq" id="WP_330797309.1">
    <property type="nucleotide sequence ID" value="NZ_JAZEWV010000016.1"/>
</dbReference>
<dbReference type="PROSITE" id="PS50847">
    <property type="entry name" value="GRAM_POS_ANCHORING"/>
    <property type="match status" value="1"/>
</dbReference>
<dbReference type="InterPro" id="IPR019931">
    <property type="entry name" value="LPXTG_anchor"/>
</dbReference>
<feature type="transmembrane region" description="Helical" evidence="6">
    <location>
        <begin position="261"/>
        <end position="282"/>
    </location>
</feature>
<protein>
    <recommendedName>
        <fullName evidence="8">Gram-positive cocci surface proteins LPxTG domain-containing protein</fullName>
    </recommendedName>
</protein>
<feature type="region of interest" description="Disordered" evidence="5">
    <location>
        <begin position="200"/>
        <end position="254"/>
    </location>
</feature>
<keyword evidence="6" id="KW-1133">Transmembrane helix</keyword>
<keyword evidence="6" id="KW-0812">Transmembrane</keyword>